<dbReference type="InterPro" id="IPR043519">
    <property type="entry name" value="NT_sf"/>
</dbReference>
<dbReference type="Proteomes" id="UP000659388">
    <property type="component" value="Unassembled WGS sequence"/>
</dbReference>
<dbReference type="GO" id="GO:0015969">
    <property type="term" value="P:guanosine tetraphosphate metabolic process"/>
    <property type="evidence" value="ECO:0007669"/>
    <property type="project" value="InterPro"/>
</dbReference>
<dbReference type="Gene3D" id="3.30.460.10">
    <property type="entry name" value="Beta Polymerase, domain 2"/>
    <property type="match status" value="1"/>
</dbReference>
<sequence>MSEEKLIDEFRKFKPKLSDLSTRLEALLKTLVANESIQFHQITSRVKTEDSLKKKIRRKEKYSDLNQITDLLGVRVITYFDDDVDRIAHIISDEFEIDENNSTDKRNTDSTSFGYKSLHFVVELSNQRLTLSEWKNYVNYKFEVQIRSILQHTWAEIEHDLGYKASSEIPMQEKRSFARISAVLEMVDQEFRALRDRLIEYETTLPLLIQESPETVKIDRASVNEFIKNNALLNEIDLELARQINVKIDQSESKFPYSEMIDFFEIKNIKELQEILEQNREGLIQFATEYLNRVDSIVKGQSLYILPYLLTAKTGNKTKIENYIKALSIGKDSEAIANRIMTTYQVTQKNTDHNIG</sequence>
<dbReference type="SUPFAM" id="SSF81301">
    <property type="entry name" value="Nucleotidyltransferase"/>
    <property type="match status" value="1"/>
</dbReference>
<comment type="caution">
    <text evidence="2">The sequence shown here is derived from an EMBL/GenBank/DDBJ whole genome shotgun (WGS) entry which is preliminary data.</text>
</comment>
<reference evidence="2" key="1">
    <citation type="submission" date="2021-01" db="EMBL/GenBank/DDBJ databases">
        <title>Fulvivirga kasyanovii gen. nov., sp nov., a novel member of the phylum Bacteroidetes isolated from seawater in a mussel farm.</title>
        <authorList>
            <person name="Zhao L.-H."/>
            <person name="Wang Z.-J."/>
        </authorList>
    </citation>
    <scope>NUCLEOTIDE SEQUENCE</scope>
    <source>
        <strain evidence="2">2943</strain>
    </source>
</reference>
<dbReference type="AlphaFoldDB" id="A0A937K273"/>
<dbReference type="PANTHER" id="PTHR41773">
    <property type="entry name" value="GTP PYROPHOSPHATASE-RELATED"/>
    <property type="match status" value="1"/>
</dbReference>
<accession>A0A937K273</accession>
<dbReference type="Gene3D" id="1.10.287.860">
    <property type="entry name" value="Nucleotidyltransferase"/>
    <property type="match status" value="1"/>
</dbReference>
<dbReference type="Pfam" id="PF04607">
    <property type="entry name" value="RelA_SpoT"/>
    <property type="match status" value="1"/>
</dbReference>
<evidence type="ECO:0000259" key="1">
    <source>
        <dbReference type="SMART" id="SM00954"/>
    </source>
</evidence>
<dbReference type="PANTHER" id="PTHR41773:SF1">
    <property type="entry name" value="RELA_SPOT DOMAIN-CONTAINING PROTEIN"/>
    <property type="match status" value="1"/>
</dbReference>
<dbReference type="InterPro" id="IPR007685">
    <property type="entry name" value="RelA_SpoT"/>
</dbReference>
<evidence type="ECO:0000313" key="2">
    <source>
        <dbReference type="EMBL" id="MBL3658271.1"/>
    </source>
</evidence>
<dbReference type="RefSeq" id="WP_202246062.1">
    <property type="nucleotide sequence ID" value="NZ_JAESIY010000011.1"/>
</dbReference>
<proteinExistence type="predicted"/>
<dbReference type="EMBL" id="JAESIY010000011">
    <property type="protein sequence ID" value="MBL3658271.1"/>
    <property type="molecule type" value="Genomic_DNA"/>
</dbReference>
<feature type="domain" description="RelA/SpoT" evidence="1">
    <location>
        <begin position="44"/>
        <end position="169"/>
    </location>
</feature>
<name>A0A937K273_9BACT</name>
<organism evidence="2 3">
    <name type="scientific">Fulvivirga sediminis</name>
    <dbReference type="NCBI Taxonomy" id="2803949"/>
    <lineage>
        <taxon>Bacteria</taxon>
        <taxon>Pseudomonadati</taxon>
        <taxon>Bacteroidota</taxon>
        <taxon>Cytophagia</taxon>
        <taxon>Cytophagales</taxon>
        <taxon>Fulvivirgaceae</taxon>
        <taxon>Fulvivirga</taxon>
    </lineage>
</organism>
<gene>
    <name evidence="2" type="ORF">JL102_19115</name>
</gene>
<dbReference type="CDD" id="cd05399">
    <property type="entry name" value="NT_Rel-Spo_like"/>
    <property type="match status" value="1"/>
</dbReference>
<dbReference type="SMART" id="SM00954">
    <property type="entry name" value="RelA_SpoT"/>
    <property type="match status" value="1"/>
</dbReference>
<protein>
    <recommendedName>
        <fullName evidence="1">RelA/SpoT domain-containing protein</fullName>
    </recommendedName>
</protein>
<evidence type="ECO:0000313" key="3">
    <source>
        <dbReference type="Proteomes" id="UP000659388"/>
    </source>
</evidence>
<keyword evidence="3" id="KW-1185">Reference proteome</keyword>